<accession>A0A1L9P970</accession>
<proteinExistence type="predicted"/>
<sequence>MTGVALRDRLHSLWVSLTDPRMEQRVDSDNIIPSRFLSDNNISLILDSFTPKATEADSLNKQPPVLFRLRPCEIIMNHPINPWDSFFTDKMQVDTSPAIRVQRIFDRESMPLYRGRSLARYLDKWAMGGYPRHLPPAVPDLPTLCGIDSVSDPHPLNTETRGWLKPGRWTDIQWENYIYEYTETRPDGSILHPHLILLGVQSCNGIDNTISLGELTTIVTAMRCRAYQPAVFNEDAILVGDEQQSVNGNPSPGSEDELAFKGEKRFPVIMASLVGPQHVRIIYACMNGLELCIRASACHKIIPETEIMVHNIGSVLLSMPLQEAS</sequence>
<dbReference type="GeneID" id="63723627"/>
<dbReference type="VEuPathDB" id="FungiDB:ASPVEDRAFT_147312"/>
<organism evidence="1 2">
    <name type="scientific">Aspergillus versicolor CBS 583.65</name>
    <dbReference type="NCBI Taxonomy" id="1036611"/>
    <lineage>
        <taxon>Eukaryota</taxon>
        <taxon>Fungi</taxon>
        <taxon>Dikarya</taxon>
        <taxon>Ascomycota</taxon>
        <taxon>Pezizomycotina</taxon>
        <taxon>Eurotiomycetes</taxon>
        <taxon>Eurotiomycetidae</taxon>
        <taxon>Eurotiales</taxon>
        <taxon>Aspergillaceae</taxon>
        <taxon>Aspergillus</taxon>
        <taxon>Aspergillus subgen. Nidulantes</taxon>
    </lineage>
</organism>
<reference evidence="2" key="1">
    <citation type="journal article" date="2017" name="Genome Biol.">
        <title>Comparative genomics reveals high biological diversity and specific adaptations in the industrially and medically important fungal genus Aspergillus.</title>
        <authorList>
            <person name="de Vries R.P."/>
            <person name="Riley R."/>
            <person name="Wiebenga A."/>
            <person name="Aguilar-Osorio G."/>
            <person name="Amillis S."/>
            <person name="Uchima C.A."/>
            <person name="Anderluh G."/>
            <person name="Asadollahi M."/>
            <person name="Askin M."/>
            <person name="Barry K."/>
            <person name="Battaglia E."/>
            <person name="Bayram O."/>
            <person name="Benocci T."/>
            <person name="Braus-Stromeyer S.A."/>
            <person name="Caldana C."/>
            <person name="Canovas D."/>
            <person name="Cerqueira G.C."/>
            <person name="Chen F."/>
            <person name="Chen W."/>
            <person name="Choi C."/>
            <person name="Clum A."/>
            <person name="Dos Santos R.A."/>
            <person name="Damasio A.R."/>
            <person name="Diallinas G."/>
            <person name="Emri T."/>
            <person name="Fekete E."/>
            <person name="Flipphi M."/>
            <person name="Freyberg S."/>
            <person name="Gallo A."/>
            <person name="Gournas C."/>
            <person name="Habgood R."/>
            <person name="Hainaut M."/>
            <person name="Harispe M.L."/>
            <person name="Henrissat B."/>
            <person name="Hilden K.S."/>
            <person name="Hope R."/>
            <person name="Hossain A."/>
            <person name="Karabika E."/>
            <person name="Karaffa L."/>
            <person name="Karanyi Z."/>
            <person name="Krasevec N."/>
            <person name="Kuo A."/>
            <person name="Kusch H."/>
            <person name="LaButti K."/>
            <person name="Lagendijk E.L."/>
            <person name="Lapidus A."/>
            <person name="Levasseur A."/>
            <person name="Lindquist E."/>
            <person name="Lipzen A."/>
            <person name="Logrieco A.F."/>
            <person name="MacCabe A."/>
            <person name="Maekelae M.R."/>
            <person name="Malavazi I."/>
            <person name="Melin P."/>
            <person name="Meyer V."/>
            <person name="Mielnichuk N."/>
            <person name="Miskei M."/>
            <person name="Molnar A.P."/>
            <person name="Mule G."/>
            <person name="Ngan C.Y."/>
            <person name="Orejas M."/>
            <person name="Orosz E."/>
            <person name="Ouedraogo J.P."/>
            <person name="Overkamp K.M."/>
            <person name="Park H.-S."/>
            <person name="Perrone G."/>
            <person name="Piumi F."/>
            <person name="Punt P.J."/>
            <person name="Ram A.F."/>
            <person name="Ramon A."/>
            <person name="Rauscher S."/>
            <person name="Record E."/>
            <person name="Riano-Pachon D.M."/>
            <person name="Robert V."/>
            <person name="Roehrig J."/>
            <person name="Ruller R."/>
            <person name="Salamov A."/>
            <person name="Salih N.S."/>
            <person name="Samson R.A."/>
            <person name="Sandor E."/>
            <person name="Sanguinetti M."/>
            <person name="Schuetze T."/>
            <person name="Sepcic K."/>
            <person name="Shelest E."/>
            <person name="Sherlock G."/>
            <person name="Sophianopoulou V."/>
            <person name="Squina F.M."/>
            <person name="Sun H."/>
            <person name="Susca A."/>
            <person name="Todd R.B."/>
            <person name="Tsang A."/>
            <person name="Unkles S.E."/>
            <person name="van de Wiele N."/>
            <person name="van Rossen-Uffink D."/>
            <person name="Oliveira J.V."/>
            <person name="Vesth T.C."/>
            <person name="Visser J."/>
            <person name="Yu J.-H."/>
            <person name="Zhou M."/>
            <person name="Andersen M.R."/>
            <person name="Archer D.B."/>
            <person name="Baker S.E."/>
            <person name="Benoit I."/>
            <person name="Brakhage A.A."/>
            <person name="Braus G.H."/>
            <person name="Fischer R."/>
            <person name="Frisvad J.C."/>
            <person name="Goldman G.H."/>
            <person name="Houbraken J."/>
            <person name="Oakley B."/>
            <person name="Pocsi I."/>
            <person name="Scazzocchio C."/>
            <person name="Seiboth B."/>
            <person name="vanKuyk P.A."/>
            <person name="Wortman J."/>
            <person name="Dyer P.S."/>
            <person name="Grigoriev I.V."/>
        </authorList>
    </citation>
    <scope>NUCLEOTIDE SEQUENCE [LARGE SCALE GENOMIC DNA]</scope>
    <source>
        <strain evidence="2">CBS 583.65</strain>
    </source>
</reference>
<protein>
    <submittedName>
        <fullName evidence="1">Uncharacterized protein</fullName>
    </submittedName>
</protein>
<dbReference type="OrthoDB" id="4436899at2759"/>
<dbReference type="EMBL" id="KV878126">
    <property type="protein sequence ID" value="OJI98032.1"/>
    <property type="molecule type" value="Genomic_DNA"/>
</dbReference>
<dbReference type="AlphaFoldDB" id="A0A1L9P970"/>
<evidence type="ECO:0000313" key="1">
    <source>
        <dbReference type="EMBL" id="OJI98032.1"/>
    </source>
</evidence>
<dbReference type="RefSeq" id="XP_040663795.1">
    <property type="nucleotide sequence ID" value="XM_040808116.1"/>
</dbReference>
<keyword evidence="2" id="KW-1185">Reference proteome</keyword>
<name>A0A1L9P970_ASPVE</name>
<evidence type="ECO:0000313" key="2">
    <source>
        <dbReference type="Proteomes" id="UP000184073"/>
    </source>
</evidence>
<dbReference type="STRING" id="1036611.A0A1L9P970"/>
<gene>
    <name evidence="1" type="ORF">ASPVEDRAFT_147312</name>
</gene>
<dbReference type="Proteomes" id="UP000184073">
    <property type="component" value="Unassembled WGS sequence"/>
</dbReference>